<organism evidence="3 4">
    <name type="scientific">Jiella mangrovi</name>
    <dbReference type="NCBI Taxonomy" id="2821407"/>
    <lineage>
        <taxon>Bacteria</taxon>
        <taxon>Pseudomonadati</taxon>
        <taxon>Pseudomonadota</taxon>
        <taxon>Alphaproteobacteria</taxon>
        <taxon>Hyphomicrobiales</taxon>
        <taxon>Aurantimonadaceae</taxon>
        <taxon>Jiella</taxon>
    </lineage>
</organism>
<sequence>MKLLVAAAAAALFAAPAFAQTGSGNPDSSRSTEEAPTTSGSVTDCSANPTAAQCDGSATTGTTMAPAAGGTMGTSESTNSDSAGSSTARSGAEGNGADTTAPAGGIVPGQTSN</sequence>
<evidence type="ECO:0000256" key="2">
    <source>
        <dbReference type="SAM" id="SignalP"/>
    </source>
</evidence>
<feature type="region of interest" description="Disordered" evidence="1">
    <location>
        <begin position="15"/>
        <end position="113"/>
    </location>
</feature>
<accession>A0ABS4BDD4</accession>
<keyword evidence="4" id="KW-1185">Reference proteome</keyword>
<evidence type="ECO:0008006" key="5">
    <source>
        <dbReference type="Google" id="ProtNLM"/>
    </source>
</evidence>
<comment type="caution">
    <text evidence="3">The sequence shown here is derived from an EMBL/GenBank/DDBJ whole genome shotgun (WGS) entry which is preliminary data.</text>
</comment>
<dbReference type="EMBL" id="JAGJCF010000002">
    <property type="protein sequence ID" value="MBP0614760.1"/>
    <property type="molecule type" value="Genomic_DNA"/>
</dbReference>
<feature type="compositionally biased region" description="Low complexity" evidence="1">
    <location>
        <begin position="58"/>
        <end position="69"/>
    </location>
</feature>
<name>A0ABS4BDD4_9HYPH</name>
<gene>
    <name evidence="3" type="ORF">J6595_04115</name>
</gene>
<dbReference type="RefSeq" id="WP_209593176.1">
    <property type="nucleotide sequence ID" value="NZ_JAGJCF010000002.1"/>
</dbReference>
<proteinExistence type="predicted"/>
<protein>
    <recommendedName>
        <fullName evidence="5">Oxidoreductase</fullName>
    </recommendedName>
</protein>
<keyword evidence="2" id="KW-0732">Signal</keyword>
<feature type="chain" id="PRO_5046385659" description="Oxidoreductase" evidence="2">
    <location>
        <begin position="20"/>
        <end position="113"/>
    </location>
</feature>
<evidence type="ECO:0000313" key="3">
    <source>
        <dbReference type="EMBL" id="MBP0614760.1"/>
    </source>
</evidence>
<feature type="compositionally biased region" description="Polar residues" evidence="1">
    <location>
        <begin position="75"/>
        <end position="89"/>
    </location>
</feature>
<evidence type="ECO:0000256" key="1">
    <source>
        <dbReference type="SAM" id="MobiDB-lite"/>
    </source>
</evidence>
<feature type="compositionally biased region" description="Polar residues" evidence="1">
    <location>
        <begin position="20"/>
        <end position="51"/>
    </location>
</feature>
<dbReference type="Proteomes" id="UP000678276">
    <property type="component" value="Unassembled WGS sequence"/>
</dbReference>
<reference evidence="3 4" key="1">
    <citation type="submission" date="2021-04" db="EMBL/GenBank/DDBJ databases">
        <title>Whole genome sequence of Jiella sp. KSK16Y-1.</title>
        <authorList>
            <person name="Tuo L."/>
        </authorList>
    </citation>
    <scope>NUCLEOTIDE SEQUENCE [LARGE SCALE GENOMIC DNA]</scope>
    <source>
        <strain evidence="3 4">KSK16Y-1</strain>
    </source>
</reference>
<feature type="signal peptide" evidence="2">
    <location>
        <begin position="1"/>
        <end position="19"/>
    </location>
</feature>
<evidence type="ECO:0000313" key="4">
    <source>
        <dbReference type="Proteomes" id="UP000678276"/>
    </source>
</evidence>